<proteinExistence type="predicted"/>
<keyword evidence="2" id="KW-0067">ATP-binding</keyword>
<accession>A0ABN2TYM1</accession>
<evidence type="ECO:0000256" key="2">
    <source>
        <dbReference type="ARBA" id="ARBA00022840"/>
    </source>
</evidence>
<dbReference type="PANTHER" id="PTHR16305:SF35">
    <property type="entry name" value="TRANSCRIPTIONAL ACTIVATOR DOMAIN"/>
    <property type="match status" value="1"/>
</dbReference>
<dbReference type="PANTHER" id="PTHR16305">
    <property type="entry name" value="TESTICULAR SOLUBLE ADENYLYL CYCLASE"/>
    <property type="match status" value="1"/>
</dbReference>
<dbReference type="Proteomes" id="UP001500751">
    <property type="component" value="Unassembled WGS sequence"/>
</dbReference>
<dbReference type="SMART" id="SM00421">
    <property type="entry name" value="HTH_LUXR"/>
    <property type="match status" value="1"/>
</dbReference>
<dbReference type="Gene3D" id="1.10.10.10">
    <property type="entry name" value="Winged helix-like DNA-binding domain superfamily/Winged helix DNA-binding domain"/>
    <property type="match status" value="1"/>
</dbReference>
<evidence type="ECO:0000256" key="1">
    <source>
        <dbReference type="ARBA" id="ARBA00022741"/>
    </source>
</evidence>
<dbReference type="RefSeq" id="WP_344665522.1">
    <property type="nucleotide sequence ID" value="NZ_BAAAQN010000010.1"/>
</dbReference>
<dbReference type="InterPro" id="IPR027417">
    <property type="entry name" value="P-loop_NTPase"/>
</dbReference>
<organism evidence="4 5">
    <name type="scientific">Catenulispora yoronensis</name>
    <dbReference type="NCBI Taxonomy" id="450799"/>
    <lineage>
        <taxon>Bacteria</taxon>
        <taxon>Bacillati</taxon>
        <taxon>Actinomycetota</taxon>
        <taxon>Actinomycetes</taxon>
        <taxon>Catenulisporales</taxon>
        <taxon>Catenulisporaceae</taxon>
        <taxon>Catenulispora</taxon>
    </lineage>
</organism>
<dbReference type="SUPFAM" id="SSF46894">
    <property type="entry name" value="C-terminal effector domain of the bipartite response regulators"/>
    <property type="match status" value="1"/>
</dbReference>
<dbReference type="EMBL" id="BAAAQN010000010">
    <property type="protein sequence ID" value="GAA2024577.1"/>
    <property type="molecule type" value="Genomic_DNA"/>
</dbReference>
<reference evidence="4 5" key="1">
    <citation type="journal article" date="2019" name="Int. J. Syst. Evol. Microbiol.">
        <title>The Global Catalogue of Microorganisms (GCM) 10K type strain sequencing project: providing services to taxonomists for standard genome sequencing and annotation.</title>
        <authorList>
            <consortium name="The Broad Institute Genomics Platform"/>
            <consortium name="The Broad Institute Genome Sequencing Center for Infectious Disease"/>
            <person name="Wu L."/>
            <person name="Ma J."/>
        </authorList>
    </citation>
    <scope>NUCLEOTIDE SEQUENCE [LARGE SCALE GENOMIC DNA]</scope>
    <source>
        <strain evidence="4 5">JCM 16014</strain>
    </source>
</reference>
<dbReference type="PROSITE" id="PS50043">
    <property type="entry name" value="HTH_LUXR_2"/>
    <property type="match status" value="1"/>
</dbReference>
<keyword evidence="5" id="KW-1185">Reference proteome</keyword>
<keyword evidence="1" id="KW-0547">Nucleotide-binding</keyword>
<protein>
    <submittedName>
        <fullName evidence="4">LuxR family transcriptional regulator</fullName>
    </submittedName>
</protein>
<dbReference type="InterPro" id="IPR025662">
    <property type="entry name" value="Sigma_54_int_dom_ATP-bd_1"/>
</dbReference>
<dbReference type="PRINTS" id="PR00038">
    <property type="entry name" value="HTHLUXR"/>
</dbReference>
<evidence type="ECO:0000313" key="5">
    <source>
        <dbReference type="Proteomes" id="UP001500751"/>
    </source>
</evidence>
<sequence length="937" mass="99299">MESMNTTLVGRDRERAELAAFVAAAAGHALILRGETGVGKSALLHDTAARAERDGHRVVRAAGVEAEAGLAYAGLHQVLYPLLGDLAQLDAGTRAVFDAVFGGAGAEPGGPASVMTLGIAVLNLLSRAAARQPLLLALDDAQWLDDASADVCGFVGRRLAGSPVKLLAAARSDVPSRFDTAAWAELPVAALSEADAGVLLDRRHPELPRAVRRVVLEQAQGNPLALLELPAQFAGRSGELLDDPFGQHTGQPGVPLPRRLQHLYGARIQALSDPVRAELLKGALDGAGARPDDGAAPGARYRMRDADEAVAAGLLDIDPADGGFAFRHPLVRSTIVQLATPNQRRAAHQELARVHREHLERRATHLAAAAVDPDEEVADVLEAAAESATRRGGALAAVAWLTRAAELSEHHADRSRRLADAAFIASNAGRLGQAHRLVLADLASGTTESPAAVLAAAYQALYQDGDVRSTHRLVAAAVEKVRDSGATEPDEVVARLVDLLLGLSSFAGEEGPWDRARELLDSLGGLVTDGSRLYSDVWSDVVRHGLGRTEPVADAVAKLPDLEPWDVTRLGITAHHLDMLSQYRPHLQRVVDRELETGAVASGLVMLHLIMLDQMAAGEWADAEQTGERVLGLAVEHGLELFAAQSRAYLAQVAALRGQLARARDLQAETEAWARPRGLGLLTQTADAAGASAALSAGDYEAAYLYAIGVTAPGTFQPYAHQAPRMLLDLVEAALHTGRAEEARRHAQAALDAGLPAISPRLAVVTYGALAMTAETEREAAEMFALVEAHPDAARFPFEVARIRLAHGTRVRHVEGRAAARQYLLPAAEAFERLGAAGWTERAQSELRATGAAPRASTLHLATLTWQERRIADLAASGLTNKEIGTRMHLSPRTVSSHLYRIFPKLNITTRAALRDALSRSEEAVGVGVGVGAGVLV</sequence>
<dbReference type="Pfam" id="PF13191">
    <property type="entry name" value="AAA_16"/>
    <property type="match status" value="1"/>
</dbReference>
<evidence type="ECO:0000259" key="3">
    <source>
        <dbReference type="PROSITE" id="PS50043"/>
    </source>
</evidence>
<dbReference type="SUPFAM" id="SSF52540">
    <property type="entry name" value="P-loop containing nucleoside triphosphate hydrolases"/>
    <property type="match status" value="1"/>
</dbReference>
<name>A0ABN2TYM1_9ACTN</name>
<gene>
    <name evidence="4" type="ORF">GCM10009839_23000</name>
</gene>
<dbReference type="InterPro" id="IPR016032">
    <property type="entry name" value="Sig_transdc_resp-reg_C-effctor"/>
</dbReference>
<dbReference type="Pfam" id="PF00196">
    <property type="entry name" value="GerE"/>
    <property type="match status" value="1"/>
</dbReference>
<dbReference type="InterPro" id="IPR036388">
    <property type="entry name" value="WH-like_DNA-bd_sf"/>
</dbReference>
<evidence type="ECO:0000313" key="4">
    <source>
        <dbReference type="EMBL" id="GAA2024577.1"/>
    </source>
</evidence>
<dbReference type="PROSITE" id="PS00622">
    <property type="entry name" value="HTH_LUXR_1"/>
    <property type="match status" value="1"/>
</dbReference>
<feature type="domain" description="HTH luxR-type" evidence="3">
    <location>
        <begin position="857"/>
        <end position="922"/>
    </location>
</feature>
<dbReference type="PROSITE" id="PS00675">
    <property type="entry name" value="SIGMA54_INTERACT_1"/>
    <property type="match status" value="1"/>
</dbReference>
<comment type="caution">
    <text evidence="4">The sequence shown here is derived from an EMBL/GenBank/DDBJ whole genome shotgun (WGS) entry which is preliminary data.</text>
</comment>
<dbReference type="InterPro" id="IPR041664">
    <property type="entry name" value="AAA_16"/>
</dbReference>
<dbReference type="InterPro" id="IPR000792">
    <property type="entry name" value="Tscrpt_reg_LuxR_C"/>
</dbReference>
<dbReference type="CDD" id="cd06170">
    <property type="entry name" value="LuxR_C_like"/>
    <property type="match status" value="1"/>
</dbReference>